<evidence type="ECO:0000313" key="3">
    <source>
        <dbReference type="Proteomes" id="UP000315215"/>
    </source>
</evidence>
<keyword evidence="1" id="KW-0472">Membrane</keyword>
<dbReference type="EMBL" id="CP041666">
    <property type="protein sequence ID" value="QDP41543.1"/>
    <property type="molecule type" value="Genomic_DNA"/>
</dbReference>
<evidence type="ECO:0000256" key="1">
    <source>
        <dbReference type="SAM" id="Phobius"/>
    </source>
</evidence>
<keyword evidence="1" id="KW-1133">Transmembrane helix</keyword>
<keyword evidence="3" id="KW-1185">Reference proteome</keyword>
<dbReference type="KEGG" id="aqt:FN924_16000"/>
<dbReference type="RefSeq" id="WP_143896190.1">
    <property type="nucleotide sequence ID" value="NZ_CP041666.1"/>
</dbReference>
<dbReference type="AlphaFoldDB" id="A0A516KJH3"/>
<organism evidence="2 3">
    <name type="scientific">Radiobacillus deserti</name>
    <dbReference type="NCBI Taxonomy" id="2594883"/>
    <lineage>
        <taxon>Bacteria</taxon>
        <taxon>Bacillati</taxon>
        <taxon>Bacillota</taxon>
        <taxon>Bacilli</taxon>
        <taxon>Bacillales</taxon>
        <taxon>Bacillaceae</taxon>
        <taxon>Radiobacillus</taxon>
    </lineage>
</organism>
<feature type="transmembrane region" description="Helical" evidence="1">
    <location>
        <begin position="45"/>
        <end position="64"/>
    </location>
</feature>
<gene>
    <name evidence="2" type="ORF">FN924_16000</name>
</gene>
<accession>A0A516KJH3</accession>
<keyword evidence="1" id="KW-0812">Transmembrane</keyword>
<proteinExistence type="predicted"/>
<feature type="transmembrane region" description="Helical" evidence="1">
    <location>
        <begin position="5"/>
        <end position="25"/>
    </location>
</feature>
<dbReference type="Proteomes" id="UP000315215">
    <property type="component" value="Chromosome"/>
</dbReference>
<reference evidence="2 3" key="1">
    <citation type="submission" date="2019-07" db="EMBL/GenBank/DDBJ databases">
        <authorList>
            <person name="Li J."/>
        </authorList>
    </citation>
    <scope>NUCLEOTIDE SEQUENCE [LARGE SCALE GENOMIC DNA]</scope>
    <source>
        <strain evidence="2 3">TKL69</strain>
    </source>
</reference>
<name>A0A516KJH3_9BACI</name>
<protein>
    <submittedName>
        <fullName evidence="2">Uncharacterized protein</fullName>
    </submittedName>
</protein>
<sequence>MKNEFYTLIVALLTTIVLYGIGHLFHIELLDIQYKDLSKEGTGLFEAEIALVPLVIGVLVGILFHKWRKTKS</sequence>
<evidence type="ECO:0000313" key="2">
    <source>
        <dbReference type="EMBL" id="QDP41543.1"/>
    </source>
</evidence>